<name>A0ABS4GHH6_9FIRM</name>
<gene>
    <name evidence="1" type="ORF">J2Z76_002934</name>
</gene>
<organism evidence="1 2">
    <name type="scientific">Sedimentibacter acidaminivorans</name>
    <dbReference type="NCBI Taxonomy" id="913099"/>
    <lineage>
        <taxon>Bacteria</taxon>
        <taxon>Bacillati</taxon>
        <taxon>Bacillota</taxon>
        <taxon>Tissierellia</taxon>
        <taxon>Sedimentibacter</taxon>
    </lineage>
</organism>
<keyword evidence="2" id="KW-1185">Reference proteome</keyword>
<proteinExistence type="predicted"/>
<reference evidence="1 2" key="1">
    <citation type="submission" date="2021-03" db="EMBL/GenBank/DDBJ databases">
        <title>Genomic Encyclopedia of Type Strains, Phase IV (KMG-IV): sequencing the most valuable type-strain genomes for metagenomic binning, comparative biology and taxonomic classification.</title>
        <authorList>
            <person name="Goeker M."/>
        </authorList>
    </citation>
    <scope>NUCLEOTIDE SEQUENCE [LARGE SCALE GENOMIC DNA]</scope>
    <source>
        <strain evidence="1 2">DSM 24004</strain>
    </source>
</reference>
<sequence length="72" mass="8445">MYDYEHDTNAGYIKINESSLKFDRYAINESQPLEVDRILCEIEQENIGKYDYIANNLAWLVVSERIKELLSG</sequence>
<evidence type="ECO:0000313" key="1">
    <source>
        <dbReference type="EMBL" id="MBP1927062.1"/>
    </source>
</evidence>
<dbReference type="Proteomes" id="UP001519342">
    <property type="component" value="Unassembled WGS sequence"/>
</dbReference>
<dbReference type="RefSeq" id="WP_209512775.1">
    <property type="nucleotide sequence ID" value="NZ_JAGGKS010000009.1"/>
</dbReference>
<evidence type="ECO:0000313" key="2">
    <source>
        <dbReference type="Proteomes" id="UP001519342"/>
    </source>
</evidence>
<accession>A0ABS4GHH6</accession>
<comment type="caution">
    <text evidence="1">The sequence shown here is derived from an EMBL/GenBank/DDBJ whole genome shotgun (WGS) entry which is preliminary data.</text>
</comment>
<protein>
    <submittedName>
        <fullName evidence="1">Uncharacterized protein</fullName>
    </submittedName>
</protein>
<dbReference type="EMBL" id="JAGGKS010000009">
    <property type="protein sequence ID" value="MBP1927062.1"/>
    <property type="molecule type" value="Genomic_DNA"/>
</dbReference>